<keyword evidence="3" id="KW-0732">Signal</keyword>
<evidence type="ECO:0000256" key="1">
    <source>
        <dbReference type="ARBA" id="ARBA00004370"/>
    </source>
</evidence>
<gene>
    <name evidence="5" type="ORF">ODI_01458</name>
    <name evidence="6" type="ORF">ODI_R3807</name>
</gene>
<dbReference type="EMBL" id="FLRC01000022">
    <property type="protein sequence ID" value="SBT25831.1"/>
    <property type="molecule type" value="Genomic_DNA"/>
</dbReference>
<dbReference type="Pfam" id="PF01103">
    <property type="entry name" value="Omp85"/>
    <property type="match status" value="1"/>
</dbReference>
<dbReference type="KEGG" id="odi:ODI_R3807"/>
<dbReference type="InterPro" id="IPR000184">
    <property type="entry name" value="Bac_surfAg_D15"/>
</dbReference>
<dbReference type="EMBL" id="LT907988">
    <property type="protein sequence ID" value="SOE51946.1"/>
    <property type="molecule type" value="Genomic_DNA"/>
</dbReference>
<protein>
    <submittedName>
        <fullName evidence="5">Outer membrane protein assembly factor YaeT</fullName>
    </submittedName>
</protein>
<evidence type="ECO:0000256" key="2">
    <source>
        <dbReference type="ARBA" id="ARBA00023136"/>
    </source>
</evidence>
<dbReference type="OrthoDB" id="9769707at2"/>
<name>A0A1C3K2U9_9BURK</name>
<sequence>MQTARRLFLALGLILGAATTARAERPEVTIDPGGVPPAALRAIASSVDSIARLAEDQDGGEAARLRRRAHDATLSALATQGYFVPVVTLSVGEDIGGETWDIAIEPGVRATVGQVDLRFEGRLAAEDQAARRAALTKAWSLPRDRLFINADWSKAKSDLLEAVGERDYYLARIASSRAQVDADTGKVSLEVVIDSGPRVRMGELVTLGLERVPEELIRRYVRYAPGDPYEREKLEDWQQALQTTAFFRGAFVSLVLDDAKDPQNEAEVPDAAPSVPAAVGASSTPEAASYATPATAMADQQEVTLPLRVRVSEAPPKRLSVSAGVDDDVGGRVEVLYRQNVVFGHPLTMEAGLGVDRKRQRAYLDFYLPPTAKGEKDSIGLLADHSDIQGLEVTRFALGATRLRVRPGAGDSRVEYETRFGVLAAHDQIKIDQGDSYSLPTITGTAEWLRRDVDSKYNPREGNLIAVGGGIGTTLDRGEPFTRATLRGQQWWPVGDRDVFTLRGEVGKLWSQSDALVPDDFGFRTGGARTIRGYKYLSIGRELDGAIVGAEALAVASAEYMHYFDEMFGVGVFVDAGDAAESFGDMRMNLGYGLGARVRTPAGPLFLDLAYGQRTSKLRIHFSLGLAF</sequence>
<dbReference type="Gene3D" id="2.40.160.50">
    <property type="entry name" value="membrane protein fhac: a member of the omp85/tpsb transporter family"/>
    <property type="match status" value="1"/>
</dbReference>
<keyword evidence="2" id="KW-0472">Membrane</keyword>
<evidence type="ECO:0000259" key="4">
    <source>
        <dbReference type="Pfam" id="PF01103"/>
    </source>
</evidence>
<reference evidence="6 7" key="2">
    <citation type="submission" date="2017-08" db="EMBL/GenBank/DDBJ databases">
        <authorList>
            <person name="de Groot N.N."/>
        </authorList>
    </citation>
    <scope>NUCLEOTIDE SEQUENCE [LARGE SCALE GENOMIC DNA]</scope>
    <source>
        <strain evidence="6">Orrdi1</strain>
    </source>
</reference>
<feature type="domain" description="Bacterial surface antigen (D15)" evidence="4">
    <location>
        <begin position="344"/>
        <end position="628"/>
    </location>
</feature>
<feature type="signal peptide" evidence="3">
    <location>
        <begin position="1"/>
        <end position="23"/>
    </location>
</feature>
<dbReference type="AlphaFoldDB" id="A0A1C3K2U9"/>
<organism evidence="5 7">
    <name type="scientific">Orrella dioscoreae</name>
    <dbReference type="NCBI Taxonomy" id="1851544"/>
    <lineage>
        <taxon>Bacteria</taxon>
        <taxon>Pseudomonadati</taxon>
        <taxon>Pseudomonadota</taxon>
        <taxon>Betaproteobacteria</taxon>
        <taxon>Burkholderiales</taxon>
        <taxon>Alcaligenaceae</taxon>
        <taxon>Orrella</taxon>
    </lineage>
</organism>
<dbReference type="Proteomes" id="UP000078558">
    <property type="component" value="Chromosome I"/>
</dbReference>
<evidence type="ECO:0000313" key="6">
    <source>
        <dbReference type="EMBL" id="SOE51946.1"/>
    </source>
</evidence>
<proteinExistence type="predicted"/>
<accession>A0A1C3K2U9</accession>
<evidence type="ECO:0000256" key="3">
    <source>
        <dbReference type="SAM" id="SignalP"/>
    </source>
</evidence>
<reference evidence="5 7" key="1">
    <citation type="submission" date="2016-06" db="EMBL/GenBank/DDBJ databases">
        <authorList>
            <person name="Kjaerup R.B."/>
            <person name="Dalgaard T.S."/>
            <person name="Juul-Madsen H.R."/>
        </authorList>
    </citation>
    <scope>NUCLEOTIDE SEQUENCE [LARGE SCALE GENOMIC DNA]</scope>
    <source>
        <strain evidence="5">Orrdi1</strain>
    </source>
</reference>
<evidence type="ECO:0000313" key="5">
    <source>
        <dbReference type="EMBL" id="SBT25831.1"/>
    </source>
</evidence>
<comment type="subcellular location">
    <subcellularLocation>
        <location evidence="1">Membrane</location>
    </subcellularLocation>
</comment>
<dbReference type="Gene3D" id="3.10.20.310">
    <property type="entry name" value="membrane protein fhac"/>
    <property type="match status" value="2"/>
</dbReference>
<dbReference type="RefSeq" id="WP_067754486.1">
    <property type="nucleotide sequence ID" value="NZ_LT907988.1"/>
</dbReference>
<evidence type="ECO:0000313" key="7">
    <source>
        <dbReference type="Proteomes" id="UP000078558"/>
    </source>
</evidence>
<feature type="chain" id="PRO_5015062547" evidence="3">
    <location>
        <begin position="24"/>
        <end position="628"/>
    </location>
</feature>
<dbReference type="GO" id="GO:0019867">
    <property type="term" value="C:outer membrane"/>
    <property type="evidence" value="ECO:0007669"/>
    <property type="project" value="InterPro"/>
</dbReference>
<dbReference type="STRING" id="1851544.ODI_01458"/>
<keyword evidence="7" id="KW-1185">Reference proteome</keyword>